<dbReference type="InterPro" id="IPR000281">
    <property type="entry name" value="HTH_RpiR"/>
</dbReference>
<dbReference type="GO" id="GO:0003700">
    <property type="term" value="F:DNA-binding transcription factor activity"/>
    <property type="evidence" value="ECO:0007669"/>
    <property type="project" value="InterPro"/>
</dbReference>
<dbReference type="InterPro" id="IPR036388">
    <property type="entry name" value="WH-like_DNA-bd_sf"/>
</dbReference>
<accession>A0A917UBW4</accession>
<dbReference type="Proteomes" id="UP000642070">
    <property type="component" value="Unassembled WGS sequence"/>
</dbReference>
<dbReference type="Gene3D" id="3.40.50.10490">
    <property type="entry name" value="Glucose-6-phosphate isomerase like protein, domain 1"/>
    <property type="match status" value="1"/>
</dbReference>
<reference evidence="3" key="1">
    <citation type="journal article" date="2014" name="Int. J. Syst. Evol. Microbiol.">
        <title>Complete genome sequence of Corynebacterium casei LMG S-19264T (=DSM 44701T), isolated from a smear-ripened cheese.</title>
        <authorList>
            <consortium name="US DOE Joint Genome Institute (JGI-PGF)"/>
            <person name="Walter F."/>
            <person name="Albersmeier A."/>
            <person name="Kalinowski J."/>
            <person name="Ruckert C."/>
        </authorList>
    </citation>
    <scope>NUCLEOTIDE SEQUENCE</scope>
    <source>
        <strain evidence="3">JCM 19831</strain>
    </source>
</reference>
<name>A0A917UBW4_9ACTN</name>
<dbReference type="InterPro" id="IPR009057">
    <property type="entry name" value="Homeodomain-like_sf"/>
</dbReference>
<evidence type="ECO:0000259" key="2">
    <source>
        <dbReference type="PROSITE" id="PS51464"/>
    </source>
</evidence>
<dbReference type="PROSITE" id="PS51071">
    <property type="entry name" value="HTH_RPIR"/>
    <property type="match status" value="1"/>
</dbReference>
<reference evidence="3" key="2">
    <citation type="submission" date="2020-09" db="EMBL/GenBank/DDBJ databases">
        <authorList>
            <person name="Sun Q."/>
            <person name="Ohkuma M."/>
        </authorList>
    </citation>
    <scope>NUCLEOTIDE SEQUENCE</scope>
    <source>
        <strain evidence="3">JCM 19831</strain>
    </source>
</reference>
<comment type="caution">
    <text evidence="3">The sequence shown here is derived from an EMBL/GenBank/DDBJ whole genome shotgun (WGS) entry which is preliminary data.</text>
</comment>
<proteinExistence type="predicted"/>
<dbReference type="PANTHER" id="PTHR30514:SF18">
    <property type="entry name" value="RPIR-FAMILY TRANSCRIPTIONAL REGULATOR"/>
    <property type="match status" value="1"/>
</dbReference>
<dbReference type="SUPFAM" id="SSF46689">
    <property type="entry name" value="Homeodomain-like"/>
    <property type="match status" value="1"/>
</dbReference>
<dbReference type="EMBL" id="BMPI01000062">
    <property type="protein sequence ID" value="GGM71327.1"/>
    <property type="molecule type" value="Genomic_DNA"/>
</dbReference>
<dbReference type="InterPro" id="IPR046348">
    <property type="entry name" value="SIS_dom_sf"/>
</dbReference>
<dbReference type="Gene3D" id="1.10.10.10">
    <property type="entry name" value="Winged helix-like DNA-binding domain superfamily/Winged helix DNA-binding domain"/>
    <property type="match status" value="1"/>
</dbReference>
<protein>
    <submittedName>
        <fullName evidence="3">Transcriptional regulator</fullName>
    </submittedName>
</protein>
<dbReference type="SUPFAM" id="SSF53697">
    <property type="entry name" value="SIS domain"/>
    <property type="match status" value="1"/>
</dbReference>
<dbReference type="InterPro" id="IPR001347">
    <property type="entry name" value="SIS_dom"/>
</dbReference>
<dbReference type="GO" id="GO:0097367">
    <property type="term" value="F:carbohydrate derivative binding"/>
    <property type="evidence" value="ECO:0007669"/>
    <property type="project" value="InterPro"/>
</dbReference>
<feature type="domain" description="HTH rpiR-type" evidence="1">
    <location>
        <begin position="12"/>
        <end position="88"/>
    </location>
</feature>
<dbReference type="GO" id="GO:1901135">
    <property type="term" value="P:carbohydrate derivative metabolic process"/>
    <property type="evidence" value="ECO:0007669"/>
    <property type="project" value="InterPro"/>
</dbReference>
<dbReference type="AlphaFoldDB" id="A0A917UBW4"/>
<dbReference type="InterPro" id="IPR047640">
    <property type="entry name" value="RpiR-like"/>
</dbReference>
<feature type="domain" description="SIS" evidence="2">
    <location>
        <begin position="127"/>
        <end position="263"/>
    </location>
</feature>
<evidence type="ECO:0000313" key="3">
    <source>
        <dbReference type="EMBL" id="GGM71327.1"/>
    </source>
</evidence>
<keyword evidence="4" id="KW-1185">Reference proteome</keyword>
<evidence type="ECO:0000313" key="4">
    <source>
        <dbReference type="Proteomes" id="UP000642070"/>
    </source>
</evidence>
<dbReference type="GO" id="GO:0003677">
    <property type="term" value="F:DNA binding"/>
    <property type="evidence" value="ECO:0007669"/>
    <property type="project" value="InterPro"/>
</dbReference>
<dbReference type="Pfam" id="PF01418">
    <property type="entry name" value="HTH_6"/>
    <property type="match status" value="1"/>
</dbReference>
<gene>
    <name evidence="3" type="ORF">GCM10007977_086490</name>
</gene>
<organism evidence="3 4">
    <name type="scientific">Dactylosporangium sucinum</name>
    <dbReference type="NCBI Taxonomy" id="1424081"/>
    <lineage>
        <taxon>Bacteria</taxon>
        <taxon>Bacillati</taxon>
        <taxon>Actinomycetota</taxon>
        <taxon>Actinomycetes</taxon>
        <taxon>Micromonosporales</taxon>
        <taxon>Micromonosporaceae</taxon>
        <taxon>Dactylosporangium</taxon>
    </lineage>
</organism>
<evidence type="ECO:0000259" key="1">
    <source>
        <dbReference type="PROSITE" id="PS51071"/>
    </source>
</evidence>
<sequence length="286" mass="30806">MADGNGMRAPSPTERLLAMFNGHRLSPIQRRIAQYLLDHMPEAAFLSSVEVAERVEVSQPSVTRFAVTLGFSGYPALREALRPIALSAPDSPEDIRRNGLQAAVDGEIRHLTALRDMLADPGPVLKLGRELSASTPLTVLGTRISGPLAAYFAYGAKRIHPDIRLAGSGSAVNDDLLQSREAGGTWVLAFAMPRYAAELRAALKCARELGLRTAVITDVLMPFASDVDVLLSAGVGSRLVFDSYAAPMVLATVLLQAMADADPDRTQRRLDAYEQLAERHGFFAPG</sequence>
<dbReference type="PROSITE" id="PS51464">
    <property type="entry name" value="SIS"/>
    <property type="match status" value="1"/>
</dbReference>
<dbReference type="PANTHER" id="PTHR30514">
    <property type="entry name" value="GLUCOKINASE"/>
    <property type="match status" value="1"/>
</dbReference>